<reference evidence="1 2" key="1">
    <citation type="journal article" date="2015" name="Nature">
        <title>rRNA introns, odd ribosomes, and small enigmatic genomes across a large radiation of phyla.</title>
        <authorList>
            <person name="Brown C.T."/>
            <person name="Hug L.A."/>
            <person name="Thomas B.C."/>
            <person name="Sharon I."/>
            <person name="Castelle C.J."/>
            <person name="Singh A."/>
            <person name="Wilkins M.J."/>
            <person name="Williams K.H."/>
            <person name="Banfield J.F."/>
        </authorList>
    </citation>
    <scope>NUCLEOTIDE SEQUENCE [LARGE SCALE GENOMIC DNA]</scope>
</reference>
<protein>
    <submittedName>
        <fullName evidence="1">Uncharacterized protein</fullName>
    </submittedName>
</protein>
<sequence>MDERERKRMEVAFQAQQNANERYQKTRQTVLSASYLPFDLKCTLLDWNEHILDPGHFVRTGYFQLLPQGHYLHGVWKASKMLESITDLADSHGKEVTGIERELIRDAFLVASENRGPVRMDDKQREQLRDLGWNVAHLIRVYRDFKKINQLQRR</sequence>
<gene>
    <name evidence="1" type="ORF">US19_C0044G0006</name>
</gene>
<dbReference type="AlphaFoldDB" id="A0A0G0H5Y0"/>
<accession>A0A0G0H5Y0</accession>
<evidence type="ECO:0000313" key="2">
    <source>
        <dbReference type="Proteomes" id="UP000034492"/>
    </source>
</evidence>
<dbReference type="Proteomes" id="UP000034492">
    <property type="component" value="Unassembled WGS sequence"/>
</dbReference>
<dbReference type="EMBL" id="LBSA01000044">
    <property type="protein sequence ID" value="KKQ07489.1"/>
    <property type="molecule type" value="Genomic_DNA"/>
</dbReference>
<organism evidence="1 2">
    <name type="scientific">Candidatus Daviesbacteria bacterium GW2011_GWB1_36_5</name>
    <dbReference type="NCBI Taxonomy" id="1618426"/>
    <lineage>
        <taxon>Bacteria</taxon>
        <taxon>Candidatus Daviesiibacteriota</taxon>
    </lineage>
</organism>
<comment type="caution">
    <text evidence="1">The sequence shown here is derived from an EMBL/GenBank/DDBJ whole genome shotgun (WGS) entry which is preliminary data.</text>
</comment>
<proteinExistence type="predicted"/>
<evidence type="ECO:0000313" key="1">
    <source>
        <dbReference type="EMBL" id="KKQ07489.1"/>
    </source>
</evidence>
<name>A0A0G0H5Y0_9BACT</name>